<evidence type="ECO:0000313" key="2">
    <source>
        <dbReference type="EMBL" id="KZT55417.1"/>
    </source>
</evidence>
<protein>
    <submittedName>
        <fullName evidence="2">Uncharacterized protein</fullName>
    </submittedName>
</protein>
<organism evidence="2 3">
    <name type="scientific">Calocera cornea HHB12733</name>
    <dbReference type="NCBI Taxonomy" id="1353952"/>
    <lineage>
        <taxon>Eukaryota</taxon>
        <taxon>Fungi</taxon>
        <taxon>Dikarya</taxon>
        <taxon>Basidiomycota</taxon>
        <taxon>Agaricomycotina</taxon>
        <taxon>Dacrymycetes</taxon>
        <taxon>Dacrymycetales</taxon>
        <taxon>Dacrymycetaceae</taxon>
        <taxon>Calocera</taxon>
    </lineage>
</organism>
<keyword evidence="3" id="KW-1185">Reference proteome</keyword>
<dbReference type="AlphaFoldDB" id="A0A165ES23"/>
<evidence type="ECO:0000256" key="1">
    <source>
        <dbReference type="SAM" id="MobiDB-lite"/>
    </source>
</evidence>
<sequence>MEEVEEKAHRRGTSGGSWEAGSVEKDNAGVGAGGPSLYPEQAPVDAYAAYPQAHDYTSSGYPPAHDFTAGPAGAYGYTGEEQYGYADMQRGGDPNAQYYADPAQHGAELMRGPSANYGQPAHGADLMRGPSANYGQPAQGADLMRGPSANYGPHAQYAVPEGYTQEGYEQAYAGYGNNGGYPASGHGQQYHGGY</sequence>
<evidence type="ECO:0000313" key="3">
    <source>
        <dbReference type="Proteomes" id="UP000076842"/>
    </source>
</evidence>
<reference evidence="2 3" key="1">
    <citation type="journal article" date="2016" name="Mol. Biol. Evol.">
        <title>Comparative Genomics of Early-Diverging Mushroom-Forming Fungi Provides Insights into the Origins of Lignocellulose Decay Capabilities.</title>
        <authorList>
            <person name="Nagy L.G."/>
            <person name="Riley R."/>
            <person name="Tritt A."/>
            <person name="Adam C."/>
            <person name="Daum C."/>
            <person name="Floudas D."/>
            <person name="Sun H."/>
            <person name="Yadav J.S."/>
            <person name="Pangilinan J."/>
            <person name="Larsson K.H."/>
            <person name="Matsuura K."/>
            <person name="Barry K."/>
            <person name="Labutti K."/>
            <person name="Kuo R."/>
            <person name="Ohm R.A."/>
            <person name="Bhattacharya S.S."/>
            <person name="Shirouzu T."/>
            <person name="Yoshinaga Y."/>
            <person name="Martin F.M."/>
            <person name="Grigoriev I.V."/>
            <person name="Hibbett D.S."/>
        </authorList>
    </citation>
    <scope>NUCLEOTIDE SEQUENCE [LARGE SCALE GENOMIC DNA]</scope>
    <source>
        <strain evidence="2 3">HHB12733</strain>
    </source>
</reference>
<feature type="region of interest" description="Disordered" evidence="1">
    <location>
        <begin position="1"/>
        <end position="40"/>
    </location>
</feature>
<gene>
    <name evidence="2" type="ORF">CALCODRAFT_484789</name>
</gene>
<name>A0A165ES23_9BASI</name>
<dbReference type="Proteomes" id="UP000076842">
    <property type="component" value="Unassembled WGS sequence"/>
</dbReference>
<dbReference type="InParanoid" id="A0A165ES23"/>
<dbReference type="STRING" id="1353952.A0A165ES23"/>
<proteinExistence type="predicted"/>
<dbReference type="EMBL" id="KV423995">
    <property type="protein sequence ID" value="KZT55417.1"/>
    <property type="molecule type" value="Genomic_DNA"/>
</dbReference>
<accession>A0A165ES23</accession>